<dbReference type="RefSeq" id="WP_150031520.1">
    <property type="nucleotide sequence ID" value="NZ_VWSH01000001.1"/>
</dbReference>
<evidence type="ECO:0000259" key="2">
    <source>
        <dbReference type="Pfam" id="PF19780"/>
    </source>
</evidence>
<keyword evidence="1" id="KW-0732">Signal</keyword>
<sequence length="160" mass="18863">MKHFNILLLLFFTACAIPSSAQWTYKDFRKLKNLEGSWEMNNGKSYIQEKWTRVNDSTFEGKNYSITRGVVILEERMKIVLTNEGIFFIATVTYQNKGLPVSFKLISTKNDEFIFENKEHDFPQQVMYHVKGDDKLLAFINGNTEKGFKKIDFSFYRMLR</sequence>
<dbReference type="AlphaFoldDB" id="A0A5M6CPR5"/>
<evidence type="ECO:0000256" key="1">
    <source>
        <dbReference type="SAM" id="SignalP"/>
    </source>
</evidence>
<name>A0A5M6CPR5_9BACT</name>
<protein>
    <recommendedName>
        <fullName evidence="2">DUF6265 domain-containing protein</fullName>
    </recommendedName>
</protein>
<feature type="signal peptide" evidence="1">
    <location>
        <begin position="1"/>
        <end position="21"/>
    </location>
</feature>
<dbReference type="InterPro" id="IPR046232">
    <property type="entry name" value="DUF6265"/>
</dbReference>
<dbReference type="PROSITE" id="PS51257">
    <property type="entry name" value="PROKAR_LIPOPROTEIN"/>
    <property type="match status" value="1"/>
</dbReference>
<keyword evidence="4" id="KW-1185">Reference proteome</keyword>
<dbReference type="Proteomes" id="UP000323632">
    <property type="component" value="Unassembled WGS sequence"/>
</dbReference>
<comment type="caution">
    <text evidence="3">The sequence shown here is derived from an EMBL/GenBank/DDBJ whole genome shotgun (WGS) entry which is preliminary data.</text>
</comment>
<dbReference type="Pfam" id="PF19780">
    <property type="entry name" value="DUF6265"/>
    <property type="match status" value="1"/>
</dbReference>
<feature type="domain" description="DUF6265" evidence="2">
    <location>
        <begin position="34"/>
        <end position="140"/>
    </location>
</feature>
<accession>A0A5M6CPR5</accession>
<feature type="chain" id="PRO_5024312044" description="DUF6265 domain-containing protein" evidence="1">
    <location>
        <begin position="22"/>
        <end position="160"/>
    </location>
</feature>
<proteinExistence type="predicted"/>
<organism evidence="3 4">
    <name type="scientific">Taibaiella lutea</name>
    <dbReference type="NCBI Taxonomy" id="2608001"/>
    <lineage>
        <taxon>Bacteria</taxon>
        <taxon>Pseudomonadati</taxon>
        <taxon>Bacteroidota</taxon>
        <taxon>Chitinophagia</taxon>
        <taxon>Chitinophagales</taxon>
        <taxon>Chitinophagaceae</taxon>
        <taxon>Taibaiella</taxon>
    </lineage>
</organism>
<dbReference type="EMBL" id="VWSH01000001">
    <property type="protein sequence ID" value="KAA5536943.1"/>
    <property type="molecule type" value="Genomic_DNA"/>
</dbReference>
<gene>
    <name evidence="3" type="ORF">F0919_04525</name>
</gene>
<reference evidence="3 4" key="1">
    <citation type="submission" date="2019-09" db="EMBL/GenBank/DDBJ databases">
        <title>Genome sequence and assembly of Taibaiella sp.</title>
        <authorList>
            <person name="Chhetri G."/>
        </authorList>
    </citation>
    <scope>NUCLEOTIDE SEQUENCE [LARGE SCALE GENOMIC DNA]</scope>
    <source>
        <strain evidence="3 4">KVB11</strain>
    </source>
</reference>
<evidence type="ECO:0000313" key="3">
    <source>
        <dbReference type="EMBL" id="KAA5536943.1"/>
    </source>
</evidence>
<evidence type="ECO:0000313" key="4">
    <source>
        <dbReference type="Proteomes" id="UP000323632"/>
    </source>
</evidence>